<dbReference type="PANTHER" id="PTHR42886:SF29">
    <property type="entry name" value="PUMMELIG, ISOFORM A"/>
    <property type="match status" value="1"/>
</dbReference>
<proteinExistence type="predicted"/>
<sequence>MQVDLNEIETKVDGRLYKYYDIGNSDRVLVFLHGLTGSKEDQPKFYERLIPEFRCIFLDLPAHNNLPLYNINSLYGFAEYFISFINHLNLKKFGLVGFSLGGLISLKVSEEFYNIGKNVPAIIWSSPININGTTLSGKANLTISTIGYLSRNVYLSILKIDFIYNMLKKLGIVLLRHDKNALLNFNNKSMTKISKIFKEKTDTNFGAPLLFIYGTNDPLVTVSTYNQLKLTNDLHEKLLIERGGHFISQRGKDEGMLHIKDFFDRYLI</sequence>
<dbReference type="PANTHER" id="PTHR42886">
    <property type="entry name" value="RE40534P-RELATED"/>
    <property type="match status" value="1"/>
</dbReference>
<dbReference type="STRING" id="1802630.A3H26_03900"/>
<organism evidence="2 3">
    <name type="scientific">candidate division WWE3 bacterium RIFCSPLOWO2_12_FULL_36_10</name>
    <dbReference type="NCBI Taxonomy" id="1802630"/>
    <lineage>
        <taxon>Bacteria</taxon>
        <taxon>Katanobacteria</taxon>
    </lineage>
</organism>
<gene>
    <name evidence="2" type="ORF">A3H26_03900</name>
</gene>
<reference evidence="2 3" key="1">
    <citation type="journal article" date="2016" name="Nat. Commun.">
        <title>Thousands of microbial genomes shed light on interconnected biogeochemical processes in an aquifer system.</title>
        <authorList>
            <person name="Anantharaman K."/>
            <person name="Brown C.T."/>
            <person name="Hug L.A."/>
            <person name="Sharon I."/>
            <person name="Castelle C.J."/>
            <person name="Probst A.J."/>
            <person name="Thomas B.C."/>
            <person name="Singh A."/>
            <person name="Wilkins M.J."/>
            <person name="Karaoz U."/>
            <person name="Brodie E.L."/>
            <person name="Williams K.H."/>
            <person name="Hubbard S.S."/>
            <person name="Banfield J.F."/>
        </authorList>
    </citation>
    <scope>NUCLEOTIDE SEQUENCE [LARGE SCALE GENOMIC DNA]</scope>
</reference>
<dbReference type="Gene3D" id="3.40.50.1820">
    <property type="entry name" value="alpha/beta hydrolase"/>
    <property type="match status" value="1"/>
</dbReference>
<name>A0A1F4VLM1_UNCKA</name>
<dbReference type="Proteomes" id="UP000177763">
    <property type="component" value="Unassembled WGS sequence"/>
</dbReference>
<dbReference type="InterPro" id="IPR000073">
    <property type="entry name" value="AB_hydrolase_1"/>
</dbReference>
<feature type="domain" description="AB hydrolase-1" evidence="1">
    <location>
        <begin position="28"/>
        <end position="127"/>
    </location>
</feature>
<accession>A0A1F4VLM1</accession>
<dbReference type="SUPFAM" id="SSF53474">
    <property type="entry name" value="alpha/beta-Hydrolases"/>
    <property type="match status" value="1"/>
</dbReference>
<protein>
    <recommendedName>
        <fullName evidence="1">AB hydrolase-1 domain-containing protein</fullName>
    </recommendedName>
</protein>
<evidence type="ECO:0000313" key="3">
    <source>
        <dbReference type="Proteomes" id="UP000177763"/>
    </source>
</evidence>
<evidence type="ECO:0000313" key="2">
    <source>
        <dbReference type="EMBL" id="OGC57693.1"/>
    </source>
</evidence>
<dbReference type="EMBL" id="MEVN01000007">
    <property type="protein sequence ID" value="OGC57693.1"/>
    <property type="molecule type" value="Genomic_DNA"/>
</dbReference>
<dbReference type="InterPro" id="IPR029058">
    <property type="entry name" value="AB_hydrolase_fold"/>
</dbReference>
<dbReference type="AlphaFoldDB" id="A0A1F4VLM1"/>
<comment type="caution">
    <text evidence="2">The sequence shown here is derived from an EMBL/GenBank/DDBJ whole genome shotgun (WGS) entry which is preliminary data.</text>
</comment>
<dbReference type="Pfam" id="PF00561">
    <property type="entry name" value="Abhydrolase_1"/>
    <property type="match status" value="1"/>
</dbReference>
<evidence type="ECO:0000259" key="1">
    <source>
        <dbReference type="Pfam" id="PF00561"/>
    </source>
</evidence>